<sequence length="131" mass="14983">MLRRILWLLMGLILSHSGIANDPFDKARRQAIPQTSVEKQDRAPSQTCHPTHSTIFPQTAFAQIQVIGVLQHKTDWQLMLFSENQVSLAKAGDIISSEHIQIENIGKQHIDFLRWDNDPHCKATTPFQLKF</sequence>
<dbReference type="Proteomes" id="UP000253728">
    <property type="component" value="Unassembled WGS sequence"/>
</dbReference>
<organism evidence="2 3">
    <name type="scientific">Aggregatibacter aphrophilus</name>
    <name type="common">Haemophilus aphrophilus</name>
    <dbReference type="NCBI Taxonomy" id="732"/>
    <lineage>
        <taxon>Bacteria</taxon>
        <taxon>Pseudomonadati</taxon>
        <taxon>Pseudomonadota</taxon>
        <taxon>Gammaproteobacteria</taxon>
        <taxon>Pasteurellales</taxon>
        <taxon>Pasteurellaceae</taxon>
        <taxon>Aggregatibacter</taxon>
    </lineage>
</organism>
<keyword evidence="1" id="KW-0732">Signal</keyword>
<evidence type="ECO:0008006" key="4">
    <source>
        <dbReference type="Google" id="ProtNLM"/>
    </source>
</evidence>
<name>A0A336NB47_AGGAP</name>
<accession>A0A336NB47</accession>
<dbReference type="AlphaFoldDB" id="A0A336NB47"/>
<evidence type="ECO:0000313" key="2">
    <source>
        <dbReference type="EMBL" id="SSZ30258.1"/>
    </source>
</evidence>
<evidence type="ECO:0000313" key="3">
    <source>
        <dbReference type="Proteomes" id="UP000253728"/>
    </source>
</evidence>
<protein>
    <recommendedName>
        <fullName evidence="4">Competence protein ComD</fullName>
    </recommendedName>
</protein>
<proteinExistence type="predicted"/>
<gene>
    <name evidence="2" type="ORF">NCTC5908_02081</name>
</gene>
<dbReference type="RefSeq" id="WP_032995307.1">
    <property type="nucleotide sequence ID" value="NZ_LS483485.1"/>
</dbReference>
<feature type="chain" id="PRO_5016616201" description="Competence protein ComD" evidence="1">
    <location>
        <begin position="21"/>
        <end position="131"/>
    </location>
</feature>
<dbReference type="GeneID" id="49635539"/>
<evidence type="ECO:0000256" key="1">
    <source>
        <dbReference type="SAM" id="SignalP"/>
    </source>
</evidence>
<feature type="signal peptide" evidence="1">
    <location>
        <begin position="1"/>
        <end position="20"/>
    </location>
</feature>
<dbReference type="STRING" id="732.ADJ80_03685"/>
<dbReference type="EMBL" id="UFSP01000003">
    <property type="protein sequence ID" value="SSZ30258.1"/>
    <property type="molecule type" value="Genomic_DNA"/>
</dbReference>
<reference evidence="2 3" key="1">
    <citation type="submission" date="2018-06" db="EMBL/GenBank/DDBJ databases">
        <authorList>
            <consortium name="Pathogen Informatics"/>
            <person name="Doyle S."/>
        </authorList>
    </citation>
    <scope>NUCLEOTIDE SEQUENCE [LARGE SCALE GENOMIC DNA]</scope>
    <source>
        <strain evidence="2 3">NCTC5908</strain>
    </source>
</reference>